<dbReference type="SUPFAM" id="SSF46689">
    <property type="entry name" value="Homeodomain-like"/>
    <property type="match status" value="1"/>
</dbReference>
<dbReference type="Proteomes" id="UP001596356">
    <property type="component" value="Unassembled WGS sequence"/>
</dbReference>
<dbReference type="Pfam" id="PF13305">
    <property type="entry name" value="TetR_C_33"/>
    <property type="match status" value="1"/>
</dbReference>
<dbReference type="Pfam" id="PF00440">
    <property type="entry name" value="TetR_N"/>
    <property type="match status" value="1"/>
</dbReference>
<keyword evidence="2 4" id="KW-0238">DNA-binding</keyword>
<protein>
    <submittedName>
        <fullName evidence="6">TetR/AcrR family transcriptional regulator</fullName>
    </submittedName>
</protein>
<feature type="DNA-binding region" description="H-T-H motif" evidence="4">
    <location>
        <begin position="34"/>
        <end position="53"/>
    </location>
</feature>
<accession>A0ABW2ANJ2</accession>
<evidence type="ECO:0000256" key="1">
    <source>
        <dbReference type="ARBA" id="ARBA00023015"/>
    </source>
</evidence>
<evidence type="ECO:0000256" key="3">
    <source>
        <dbReference type="ARBA" id="ARBA00023163"/>
    </source>
</evidence>
<reference evidence="7" key="1">
    <citation type="journal article" date="2019" name="Int. J. Syst. Evol. Microbiol.">
        <title>The Global Catalogue of Microorganisms (GCM) 10K type strain sequencing project: providing services to taxonomists for standard genome sequencing and annotation.</title>
        <authorList>
            <consortium name="The Broad Institute Genomics Platform"/>
            <consortium name="The Broad Institute Genome Sequencing Center for Infectious Disease"/>
            <person name="Wu L."/>
            <person name="Ma J."/>
        </authorList>
    </citation>
    <scope>NUCLEOTIDE SEQUENCE [LARGE SCALE GENOMIC DNA]</scope>
    <source>
        <strain evidence="7">NBRC 106593</strain>
    </source>
</reference>
<dbReference type="Gene3D" id="1.10.357.10">
    <property type="entry name" value="Tetracycline Repressor, domain 2"/>
    <property type="match status" value="1"/>
</dbReference>
<dbReference type="SUPFAM" id="SSF48498">
    <property type="entry name" value="Tetracyclin repressor-like, C-terminal domain"/>
    <property type="match status" value="1"/>
</dbReference>
<keyword evidence="1" id="KW-0805">Transcription regulation</keyword>
<keyword evidence="3" id="KW-0804">Transcription</keyword>
<proteinExistence type="predicted"/>
<organism evidence="6 7">
    <name type="scientific">Branchiibius cervicis</name>
    <dbReference type="NCBI Taxonomy" id="908252"/>
    <lineage>
        <taxon>Bacteria</taxon>
        <taxon>Bacillati</taxon>
        <taxon>Actinomycetota</taxon>
        <taxon>Actinomycetes</taxon>
        <taxon>Micrococcales</taxon>
        <taxon>Dermacoccaceae</taxon>
        <taxon>Branchiibius</taxon>
    </lineage>
</organism>
<gene>
    <name evidence="6" type="ORF">ACFQBT_01685</name>
</gene>
<sequence length="231" mass="24754">MSAGVRAKARAQTMAQILELGRDQLAERGAADLSVRAIARDLGMVSSAMYRYVASRDELLTALIIQAYDRLGEQAEAAARSRSTPGRRFVRTATAIGEWAHSHPHEWALLFGSPVPGYQAPQSTVQPGVRVPAVLVALATEQHHQGGLDAPLPTPPIPRRLSAQATAVRGALDTDLPDAAILRCLMAWGMINGVISFDLFGQLANTFDPGDEALKHTFVTAALLVGFPDVR</sequence>
<comment type="caution">
    <text evidence="6">The sequence shown here is derived from an EMBL/GenBank/DDBJ whole genome shotgun (WGS) entry which is preliminary data.</text>
</comment>
<evidence type="ECO:0000313" key="7">
    <source>
        <dbReference type="Proteomes" id="UP001596356"/>
    </source>
</evidence>
<keyword evidence="7" id="KW-1185">Reference proteome</keyword>
<evidence type="ECO:0000256" key="2">
    <source>
        <dbReference type="ARBA" id="ARBA00023125"/>
    </source>
</evidence>
<name>A0ABW2ANJ2_9MICO</name>
<dbReference type="RefSeq" id="WP_377820101.1">
    <property type="nucleotide sequence ID" value="NZ_JBHSWJ010000002.1"/>
</dbReference>
<evidence type="ECO:0000313" key="6">
    <source>
        <dbReference type="EMBL" id="MFC6712630.1"/>
    </source>
</evidence>
<evidence type="ECO:0000256" key="4">
    <source>
        <dbReference type="PROSITE-ProRule" id="PRU00335"/>
    </source>
</evidence>
<dbReference type="InterPro" id="IPR025996">
    <property type="entry name" value="MT1864/Rv1816-like_C"/>
</dbReference>
<dbReference type="InterPro" id="IPR009057">
    <property type="entry name" value="Homeodomain-like_sf"/>
</dbReference>
<dbReference type="InterPro" id="IPR036271">
    <property type="entry name" value="Tet_transcr_reg_TetR-rel_C_sf"/>
</dbReference>
<dbReference type="PROSITE" id="PS50977">
    <property type="entry name" value="HTH_TETR_2"/>
    <property type="match status" value="1"/>
</dbReference>
<feature type="domain" description="HTH tetR-type" evidence="5">
    <location>
        <begin position="11"/>
        <end position="71"/>
    </location>
</feature>
<evidence type="ECO:0000259" key="5">
    <source>
        <dbReference type="PROSITE" id="PS50977"/>
    </source>
</evidence>
<dbReference type="EMBL" id="JBHSWJ010000002">
    <property type="protein sequence ID" value="MFC6712630.1"/>
    <property type="molecule type" value="Genomic_DNA"/>
</dbReference>
<dbReference type="InterPro" id="IPR001647">
    <property type="entry name" value="HTH_TetR"/>
</dbReference>